<dbReference type="EMBL" id="JABBWM010000093">
    <property type="protein sequence ID" value="KAG2091985.1"/>
    <property type="molecule type" value="Genomic_DNA"/>
</dbReference>
<name>A0A9P7EUU8_9AGAM</name>
<protein>
    <submittedName>
        <fullName evidence="1">Uncharacterized protein</fullName>
    </submittedName>
</protein>
<evidence type="ECO:0000313" key="1">
    <source>
        <dbReference type="EMBL" id="KAG2091985.1"/>
    </source>
</evidence>
<dbReference type="Proteomes" id="UP000823399">
    <property type="component" value="Unassembled WGS sequence"/>
</dbReference>
<proteinExistence type="predicted"/>
<gene>
    <name evidence="1" type="ORF">F5147DRAFT_722790</name>
</gene>
<sequence length="296" mass="33784">MIASPLLARPHLRERHATVLSRIRDLVSATDVTPSSIESIADACAHELTVSQLSDLLQTPNIEGHTALYWAIVNHRQEVFWTFKSFISKFSSKCSSDLRLACMRTSDHALFWKLNFQNTDAQDESLRQFLGCPQDEIEVHNVAELDDNQFVVSFHIRMFQKRLCTTRRLNYDFVARGRIWSFCFEMGSKGKWIAGFGLSSPSLPVSTVCYSLLLETRTTKGESGRETPPKRVFEGVNRKCELRTHVPMGYTGDVDGEKYFWSNWKLGDHLVTYDDPTDVDCGNILHAKLEVTIEEK</sequence>
<dbReference type="GeneID" id="64701197"/>
<organism evidence="1 2">
    <name type="scientific">Suillus discolor</name>
    <dbReference type="NCBI Taxonomy" id="1912936"/>
    <lineage>
        <taxon>Eukaryota</taxon>
        <taxon>Fungi</taxon>
        <taxon>Dikarya</taxon>
        <taxon>Basidiomycota</taxon>
        <taxon>Agaricomycotina</taxon>
        <taxon>Agaricomycetes</taxon>
        <taxon>Agaricomycetidae</taxon>
        <taxon>Boletales</taxon>
        <taxon>Suillineae</taxon>
        <taxon>Suillaceae</taxon>
        <taxon>Suillus</taxon>
    </lineage>
</organism>
<accession>A0A9P7EUU8</accession>
<dbReference type="OrthoDB" id="2959034at2759"/>
<keyword evidence="2" id="KW-1185">Reference proteome</keyword>
<evidence type="ECO:0000313" key="2">
    <source>
        <dbReference type="Proteomes" id="UP000823399"/>
    </source>
</evidence>
<dbReference type="AlphaFoldDB" id="A0A9P7EUU8"/>
<reference evidence="1" key="1">
    <citation type="journal article" date="2020" name="New Phytol.">
        <title>Comparative genomics reveals dynamic genome evolution in host specialist ectomycorrhizal fungi.</title>
        <authorList>
            <person name="Lofgren L.A."/>
            <person name="Nguyen N.H."/>
            <person name="Vilgalys R."/>
            <person name="Ruytinx J."/>
            <person name="Liao H.L."/>
            <person name="Branco S."/>
            <person name="Kuo A."/>
            <person name="LaButti K."/>
            <person name="Lipzen A."/>
            <person name="Andreopoulos W."/>
            <person name="Pangilinan J."/>
            <person name="Riley R."/>
            <person name="Hundley H."/>
            <person name="Na H."/>
            <person name="Barry K."/>
            <person name="Grigoriev I.V."/>
            <person name="Stajich J.E."/>
            <person name="Kennedy P.G."/>
        </authorList>
    </citation>
    <scope>NUCLEOTIDE SEQUENCE</scope>
    <source>
        <strain evidence="1">FC423</strain>
    </source>
</reference>
<comment type="caution">
    <text evidence="1">The sequence shown here is derived from an EMBL/GenBank/DDBJ whole genome shotgun (WGS) entry which is preliminary data.</text>
</comment>
<dbReference type="RefSeq" id="XP_041286730.1">
    <property type="nucleotide sequence ID" value="XM_041438938.1"/>
</dbReference>